<evidence type="ECO:0000256" key="1">
    <source>
        <dbReference type="ARBA" id="ARBA00001936"/>
    </source>
</evidence>
<dbReference type="InterPro" id="IPR032466">
    <property type="entry name" value="Metal_Hydrolase"/>
</dbReference>
<evidence type="ECO:0000256" key="6">
    <source>
        <dbReference type="ARBA" id="ARBA00047720"/>
    </source>
</evidence>
<name>A0A1H3NGR6_9FIRM</name>
<dbReference type="Gene3D" id="2.30.40.10">
    <property type="entry name" value="Urease, subunit C, domain 1"/>
    <property type="match status" value="1"/>
</dbReference>
<evidence type="ECO:0000256" key="5">
    <source>
        <dbReference type="ARBA" id="ARBA00023211"/>
    </source>
</evidence>
<evidence type="ECO:0000259" key="9">
    <source>
        <dbReference type="Pfam" id="PF01979"/>
    </source>
</evidence>
<dbReference type="Pfam" id="PF13382">
    <property type="entry name" value="Adenine_deam_C"/>
    <property type="match status" value="1"/>
</dbReference>
<comment type="cofactor">
    <cofactor evidence="1 8">
        <name>Mn(2+)</name>
        <dbReference type="ChEBI" id="CHEBI:29035"/>
    </cofactor>
</comment>
<evidence type="ECO:0000313" key="11">
    <source>
        <dbReference type="EMBL" id="SDY88096.1"/>
    </source>
</evidence>
<dbReference type="SUPFAM" id="SSF51338">
    <property type="entry name" value="Composite domain of metallo-dependent hydrolases"/>
    <property type="match status" value="1"/>
</dbReference>
<dbReference type="InterPro" id="IPR006679">
    <property type="entry name" value="Adenine_deam"/>
</dbReference>
<evidence type="ECO:0000256" key="7">
    <source>
        <dbReference type="ARBA" id="ARBA00069718"/>
    </source>
</evidence>
<dbReference type="STRING" id="415015.SAMN05660462_01121"/>
<evidence type="ECO:0000259" key="10">
    <source>
        <dbReference type="Pfam" id="PF13382"/>
    </source>
</evidence>
<dbReference type="SUPFAM" id="SSF51556">
    <property type="entry name" value="Metallo-dependent hydrolases"/>
    <property type="match status" value="1"/>
</dbReference>
<dbReference type="EC" id="3.5.4.2" evidence="3 8"/>
<dbReference type="EMBL" id="FNQE01000010">
    <property type="protein sequence ID" value="SDY88096.1"/>
    <property type="molecule type" value="Genomic_DNA"/>
</dbReference>
<dbReference type="GO" id="GO:0006146">
    <property type="term" value="P:adenine catabolic process"/>
    <property type="evidence" value="ECO:0007669"/>
    <property type="project" value="InterPro"/>
</dbReference>
<keyword evidence="12" id="KW-1185">Reference proteome</keyword>
<feature type="domain" description="Adenine deaminase C-terminal" evidence="10">
    <location>
        <begin position="399"/>
        <end position="567"/>
    </location>
</feature>
<evidence type="ECO:0000256" key="8">
    <source>
        <dbReference type="HAMAP-Rule" id="MF_01518"/>
    </source>
</evidence>
<dbReference type="InterPro" id="IPR026912">
    <property type="entry name" value="Adenine_deam_C"/>
</dbReference>
<dbReference type="NCBIfam" id="TIGR01178">
    <property type="entry name" value="ade"/>
    <property type="match status" value="1"/>
</dbReference>
<feature type="domain" description="Amidohydrolase-related" evidence="9">
    <location>
        <begin position="65"/>
        <end position="348"/>
    </location>
</feature>
<dbReference type="Gene3D" id="3.20.20.140">
    <property type="entry name" value="Metal-dependent hydrolases"/>
    <property type="match status" value="1"/>
</dbReference>
<dbReference type="PANTHER" id="PTHR11113:SF2">
    <property type="entry name" value="ADENINE DEAMINASE"/>
    <property type="match status" value="1"/>
</dbReference>
<reference evidence="11 12" key="1">
    <citation type="submission" date="2016-10" db="EMBL/GenBank/DDBJ databases">
        <authorList>
            <person name="de Groot N.N."/>
        </authorList>
    </citation>
    <scope>NUCLEOTIDE SEQUENCE [LARGE SCALE GENOMIC DNA]</scope>
    <source>
        <strain evidence="11 12">DSM 21650</strain>
    </source>
</reference>
<proteinExistence type="inferred from homology"/>
<dbReference type="FunFam" id="3.20.20.140:FF:000016">
    <property type="entry name" value="Adenine deaminase"/>
    <property type="match status" value="1"/>
</dbReference>
<dbReference type="AlphaFoldDB" id="A0A1H3NGR6"/>
<dbReference type="RefSeq" id="WP_091728388.1">
    <property type="nucleotide sequence ID" value="NZ_FNQE01000010.1"/>
</dbReference>
<dbReference type="CDD" id="cd01295">
    <property type="entry name" value="AdeC"/>
    <property type="match status" value="1"/>
</dbReference>
<comment type="similarity">
    <text evidence="2 8">Belongs to the metallo-dependent hydrolases superfamily. Adenine deaminase family.</text>
</comment>
<protein>
    <recommendedName>
        <fullName evidence="7 8">Adenine deaminase</fullName>
        <shortName evidence="8">Adenase</shortName>
        <shortName evidence="8">Adenine aminase</shortName>
        <ecNumber evidence="3 8">3.5.4.2</ecNumber>
    </recommendedName>
</protein>
<dbReference type="HAMAP" id="MF_01518">
    <property type="entry name" value="Adenine_deamin"/>
    <property type="match status" value="1"/>
</dbReference>
<evidence type="ECO:0000256" key="2">
    <source>
        <dbReference type="ARBA" id="ARBA00006773"/>
    </source>
</evidence>
<dbReference type="OrthoDB" id="9775607at2"/>
<gene>
    <name evidence="8" type="primary">ade</name>
    <name evidence="11" type="ORF">SAMN05660462_01121</name>
</gene>
<dbReference type="GO" id="GO:0000034">
    <property type="term" value="F:adenine deaminase activity"/>
    <property type="evidence" value="ECO:0007669"/>
    <property type="project" value="UniProtKB-UniRule"/>
</dbReference>
<organism evidence="11 12">
    <name type="scientific">Proteiniborus ethanoligenes</name>
    <dbReference type="NCBI Taxonomy" id="415015"/>
    <lineage>
        <taxon>Bacteria</taxon>
        <taxon>Bacillati</taxon>
        <taxon>Bacillota</taxon>
        <taxon>Clostridia</taxon>
        <taxon>Eubacteriales</taxon>
        <taxon>Proteiniborus</taxon>
    </lineage>
</organism>
<dbReference type="InterPro" id="IPR011059">
    <property type="entry name" value="Metal-dep_hydrolase_composite"/>
</dbReference>
<sequence length="576" mass="63645">MKGEIKKKIDLAYGRMKPELVLKNARIVNVFSHEIVDGDIAIHEGEIVGIGNYFGEKEIDVEGRFVAPGLIDGHVHIESAMVSPPQFARAVVPRGTTTIIADPHEIANVKGLEGIKYMMEASEGLPLNAYFMLPSCVPATSFETSGAELLAEDLKELIGNERILGLGELMNYPGVIAGDDDIVDKIQLSKEHSKIIDGHGPEIKNKELNAYVAAGVLTEHECSTVEEMMNRLRLGMYILVRQGSAARNLKELVRGLKRENMRRCLFCTDDKHPEDILLTGHIDNNVRLAIKNGIDPISAIQMATINAAECYGLKKLGAIAPGYIADIIIIDDLKDFNVLQVFKNGRLVAENKEPLFNVKDFDNSNVVDTVRIKPVTKDDLRIKNHTDIANVMRLSSHSLFTQRVVRKISTKDGEFVNNEKLDILKLAVIERHNATGNIGLGLVEDFRLKNGAIALTIAHDSHNLIVIGDNDEDMLLAIDKVAKVGGGITIASKGEILKTLELPIAGIISDEPMEVVNEKLKEMLKIAYEHLNVNKDIDPFMTLSFLALPVIPEIKVTDLGLFDVSRFDFMDLEVKE</sequence>
<dbReference type="PANTHER" id="PTHR11113">
    <property type="entry name" value="N-ACETYLGLUCOSAMINE-6-PHOSPHATE DEACETYLASE"/>
    <property type="match status" value="1"/>
</dbReference>
<evidence type="ECO:0000313" key="12">
    <source>
        <dbReference type="Proteomes" id="UP000198625"/>
    </source>
</evidence>
<dbReference type="InterPro" id="IPR006680">
    <property type="entry name" value="Amidohydro-rel"/>
</dbReference>
<dbReference type="Proteomes" id="UP000198625">
    <property type="component" value="Unassembled WGS sequence"/>
</dbReference>
<keyword evidence="5 8" id="KW-0464">Manganese</keyword>
<keyword evidence="4 8" id="KW-0378">Hydrolase</keyword>
<comment type="catalytic activity">
    <reaction evidence="6 8">
        <text>adenine + H2O + H(+) = hypoxanthine + NH4(+)</text>
        <dbReference type="Rhea" id="RHEA:23688"/>
        <dbReference type="ChEBI" id="CHEBI:15377"/>
        <dbReference type="ChEBI" id="CHEBI:15378"/>
        <dbReference type="ChEBI" id="CHEBI:16708"/>
        <dbReference type="ChEBI" id="CHEBI:17368"/>
        <dbReference type="ChEBI" id="CHEBI:28938"/>
        <dbReference type="EC" id="3.5.4.2"/>
    </reaction>
</comment>
<evidence type="ECO:0000256" key="3">
    <source>
        <dbReference type="ARBA" id="ARBA00012782"/>
    </source>
</evidence>
<dbReference type="Pfam" id="PF01979">
    <property type="entry name" value="Amidohydro_1"/>
    <property type="match status" value="1"/>
</dbReference>
<accession>A0A1H3NGR6</accession>
<evidence type="ECO:0000256" key="4">
    <source>
        <dbReference type="ARBA" id="ARBA00022801"/>
    </source>
</evidence>